<keyword evidence="3" id="KW-1185">Reference proteome</keyword>
<keyword evidence="1" id="KW-1133">Transmembrane helix</keyword>
<dbReference type="AlphaFoldDB" id="I0YYN1"/>
<sequence length="52" mass="5695">MRGNPMITKTERGGIGCMRANDGGLTTHKSVSIVALLFVSILLFSCQLITRW</sequence>
<dbReference type="KEGG" id="csl:COCSUDRAFT_33090"/>
<dbReference type="RefSeq" id="XP_005648044.1">
    <property type="nucleotide sequence ID" value="XM_005647987.1"/>
</dbReference>
<proteinExistence type="predicted"/>
<keyword evidence="1" id="KW-0472">Membrane</keyword>
<name>I0YYN1_COCSC</name>
<comment type="caution">
    <text evidence="2">The sequence shown here is derived from an EMBL/GenBank/DDBJ whole genome shotgun (WGS) entry which is preliminary data.</text>
</comment>
<dbReference type="EMBL" id="AGSI01000007">
    <property type="protein sequence ID" value="EIE23500.1"/>
    <property type="molecule type" value="Genomic_DNA"/>
</dbReference>
<reference evidence="2 3" key="1">
    <citation type="journal article" date="2012" name="Genome Biol.">
        <title>The genome of the polar eukaryotic microalga coccomyxa subellipsoidea reveals traits of cold adaptation.</title>
        <authorList>
            <person name="Blanc G."/>
            <person name="Agarkova I."/>
            <person name="Grimwood J."/>
            <person name="Kuo A."/>
            <person name="Brueggeman A."/>
            <person name="Dunigan D."/>
            <person name="Gurnon J."/>
            <person name="Ladunga I."/>
            <person name="Lindquist E."/>
            <person name="Lucas S."/>
            <person name="Pangilinan J."/>
            <person name="Proschold T."/>
            <person name="Salamov A."/>
            <person name="Schmutz J."/>
            <person name="Weeks D."/>
            <person name="Yamada T."/>
            <person name="Claverie J.M."/>
            <person name="Grigoriev I."/>
            <person name="Van Etten J."/>
            <person name="Lomsadze A."/>
            <person name="Borodovsky M."/>
        </authorList>
    </citation>
    <scope>NUCLEOTIDE SEQUENCE [LARGE SCALE GENOMIC DNA]</scope>
    <source>
        <strain evidence="2 3">C-169</strain>
    </source>
</reference>
<gene>
    <name evidence="2" type="ORF">COCSUDRAFT_33090</name>
</gene>
<accession>I0YYN1</accession>
<protein>
    <submittedName>
        <fullName evidence="2">Uncharacterized protein</fullName>
    </submittedName>
</protein>
<evidence type="ECO:0000313" key="2">
    <source>
        <dbReference type="EMBL" id="EIE23500.1"/>
    </source>
</evidence>
<dbReference type="GeneID" id="17041492"/>
<organism evidence="2 3">
    <name type="scientific">Coccomyxa subellipsoidea (strain C-169)</name>
    <name type="common">Green microalga</name>
    <dbReference type="NCBI Taxonomy" id="574566"/>
    <lineage>
        <taxon>Eukaryota</taxon>
        <taxon>Viridiplantae</taxon>
        <taxon>Chlorophyta</taxon>
        <taxon>core chlorophytes</taxon>
        <taxon>Trebouxiophyceae</taxon>
        <taxon>Trebouxiophyceae incertae sedis</taxon>
        <taxon>Coccomyxaceae</taxon>
        <taxon>Coccomyxa</taxon>
        <taxon>Coccomyxa subellipsoidea</taxon>
    </lineage>
</organism>
<evidence type="ECO:0000256" key="1">
    <source>
        <dbReference type="SAM" id="Phobius"/>
    </source>
</evidence>
<keyword evidence="1" id="KW-0812">Transmembrane</keyword>
<feature type="transmembrane region" description="Helical" evidence="1">
    <location>
        <begin position="31"/>
        <end position="50"/>
    </location>
</feature>
<evidence type="ECO:0000313" key="3">
    <source>
        <dbReference type="Proteomes" id="UP000007264"/>
    </source>
</evidence>
<dbReference type="Proteomes" id="UP000007264">
    <property type="component" value="Unassembled WGS sequence"/>
</dbReference>